<dbReference type="Proteomes" id="UP000183832">
    <property type="component" value="Unassembled WGS sequence"/>
</dbReference>
<keyword evidence="2" id="KW-1185">Reference proteome</keyword>
<gene>
    <name evidence="1" type="ORF">CLUMA_CG018523</name>
</gene>
<accession>A0A1J1IZ56</accession>
<dbReference type="EMBL" id="CVRI01000064">
    <property type="protein sequence ID" value="CRL05493.1"/>
    <property type="molecule type" value="Genomic_DNA"/>
</dbReference>
<proteinExistence type="predicted"/>
<evidence type="ECO:0000313" key="2">
    <source>
        <dbReference type="Proteomes" id="UP000183832"/>
    </source>
</evidence>
<dbReference type="AlphaFoldDB" id="A0A1J1IZ56"/>
<protein>
    <submittedName>
        <fullName evidence="1">CLUMA_CG018523, isoform A</fullName>
    </submittedName>
</protein>
<sequence length="167" mass="19922">MFFVRPCHVINKNFQGCKSVLRYASLHYKISISSSKVVSLTKVTTRNEIRMRVKVETQGFESLKSSIKHVLNSITNCCIRNHFYQAMNTNFREEKHQKKEISLKFKLTSCVEYLTFDKFALKLKHFRPFQHKICKVKVSEISEKNCWCRRMFHSWNMRTLNISFLND</sequence>
<name>A0A1J1IZ56_9DIPT</name>
<organism evidence="1 2">
    <name type="scientific">Clunio marinus</name>
    <dbReference type="NCBI Taxonomy" id="568069"/>
    <lineage>
        <taxon>Eukaryota</taxon>
        <taxon>Metazoa</taxon>
        <taxon>Ecdysozoa</taxon>
        <taxon>Arthropoda</taxon>
        <taxon>Hexapoda</taxon>
        <taxon>Insecta</taxon>
        <taxon>Pterygota</taxon>
        <taxon>Neoptera</taxon>
        <taxon>Endopterygota</taxon>
        <taxon>Diptera</taxon>
        <taxon>Nematocera</taxon>
        <taxon>Chironomoidea</taxon>
        <taxon>Chironomidae</taxon>
        <taxon>Clunio</taxon>
    </lineage>
</organism>
<evidence type="ECO:0000313" key="1">
    <source>
        <dbReference type="EMBL" id="CRL05493.1"/>
    </source>
</evidence>
<reference evidence="1 2" key="1">
    <citation type="submission" date="2015-04" db="EMBL/GenBank/DDBJ databases">
        <authorList>
            <person name="Syromyatnikov M.Y."/>
            <person name="Popov V.N."/>
        </authorList>
    </citation>
    <scope>NUCLEOTIDE SEQUENCE [LARGE SCALE GENOMIC DNA]</scope>
</reference>